<evidence type="ECO:0000313" key="5">
    <source>
        <dbReference type="Proteomes" id="UP000184147"/>
    </source>
</evidence>
<evidence type="ECO:0000256" key="2">
    <source>
        <dbReference type="SAM" id="Phobius"/>
    </source>
</evidence>
<dbReference type="RefSeq" id="WP_073362572.1">
    <property type="nucleotide sequence ID" value="NZ_FQVQ01000005.1"/>
</dbReference>
<proteinExistence type="predicted"/>
<gene>
    <name evidence="4" type="ORF">SAMN05444377_10575</name>
</gene>
<feature type="domain" description="Ig-like" evidence="3">
    <location>
        <begin position="2594"/>
        <end position="2670"/>
    </location>
</feature>
<keyword evidence="5" id="KW-1185">Reference proteome</keyword>
<dbReference type="InterPro" id="IPR014755">
    <property type="entry name" value="Cu-Rt/internalin_Ig-like"/>
</dbReference>
<keyword evidence="2" id="KW-0812">Transmembrane</keyword>
<evidence type="ECO:0000256" key="1">
    <source>
        <dbReference type="ARBA" id="ARBA00022729"/>
    </source>
</evidence>
<keyword evidence="2" id="KW-0472">Membrane</keyword>
<dbReference type="Pfam" id="PF19081">
    <property type="entry name" value="Ig_7"/>
    <property type="match status" value="2"/>
</dbReference>
<reference evidence="4 5" key="1">
    <citation type="submission" date="2016-11" db="EMBL/GenBank/DDBJ databases">
        <authorList>
            <person name="Jaros S."/>
            <person name="Januszkiewicz K."/>
            <person name="Wedrychowicz H."/>
        </authorList>
    </citation>
    <scope>NUCLEOTIDE SEQUENCE [LARGE SCALE GENOMIC DNA]</scope>
    <source>
        <strain evidence="4 5">DSM 25660</strain>
    </source>
</reference>
<evidence type="ECO:0000313" key="4">
    <source>
        <dbReference type="EMBL" id="SHF23096.1"/>
    </source>
</evidence>
<dbReference type="OrthoDB" id="1236981at2"/>
<dbReference type="InterPro" id="IPR044023">
    <property type="entry name" value="Ig_7"/>
</dbReference>
<dbReference type="Pfam" id="PF13585">
    <property type="entry name" value="CHU_C"/>
    <property type="match status" value="1"/>
</dbReference>
<dbReference type="NCBIfam" id="TIGR04131">
    <property type="entry name" value="Bac_Flav_CTERM"/>
    <property type="match status" value="1"/>
</dbReference>
<dbReference type="EMBL" id="FQVQ01000005">
    <property type="protein sequence ID" value="SHF23096.1"/>
    <property type="molecule type" value="Genomic_DNA"/>
</dbReference>
<protein>
    <submittedName>
        <fullName evidence="4">Gliding motility-associated C-terminal domain-containing protein</fullName>
    </submittedName>
</protein>
<dbReference type="Gene3D" id="2.60.40.1220">
    <property type="match status" value="10"/>
</dbReference>
<name>A0A1M4ZZM7_9FLAO</name>
<organism evidence="4 5">
    <name type="scientific">Flavobacterium fontis</name>
    <dbReference type="NCBI Taxonomy" id="1124188"/>
    <lineage>
        <taxon>Bacteria</taxon>
        <taxon>Pseudomonadati</taxon>
        <taxon>Bacteroidota</taxon>
        <taxon>Flavobacteriia</taxon>
        <taxon>Flavobacteriales</taxon>
        <taxon>Flavobacteriaceae</taxon>
        <taxon>Flavobacterium</taxon>
    </lineage>
</organism>
<feature type="domain" description="Ig-like" evidence="3">
    <location>
        <begin position="108"/>
        <end position="183"/>
    </location>
</feature>
<accession>A0A1M4ZZM7</accession>
<keyword evidence="1" id="KW-0732">Signal</keyword>
<keyword evidence="2" id="KW-1133">Transmembrane helix</keyword>
<feature type="transmembrane region" description="Helical" evidence="2">
    <location>
        <begin position="12"/>
        <end position="30"/>
    </location>
</feature>
<dbReference type="InterPro" id="IPR026341">
    <property type="entry name" value="T9SS_type_B"/>
</dbReference>
<dbReference type="Proteomes" id="UP000184147">
    <property type="component" value="Unassembled WGS sequence"/>
</dbReference>
<evidence type="ECO:0000259" key="3">
    <source>
        <dbReference type="Pfam" id="PF19081"/>
    </source>
</evidence>
<sequence length="2771" mass="278064">MNRSLQRFSLKSLYNGLGIFIFIFSQWAYAQCPTVTNASQSFCNTESPTIANLNAINNGGGVAWFSSTTSTTPLSSGAGLVNGATYYADNAAGNCGTRQPVTVTIYAAPTGQNFQGVCVDNPLEATIANLIANGNNIRWYTTSSGGTPLPTTTVLTDNTIYYASQTNPDTGCETSRLAVFVNVGVVPVPTGPAVQSFCLSPGNTPTVANLQASGLNNWYATVSSAVVLDPATPLINGETYYATTVDPPCESVNRLEITVQLLPPTDAGTDGTLALCSNALTVNPNRNLFSILGGSPQTTGTWSGPLPTSNGHLGTVNISTLTAAGSPYVFTYTVTNAACPSDTATVTITVSNPVNAGNDATLTVCSNNPSVNLFPLLGTTAQAGGVWSPPLASGTGVFNPAVDPSGTYTYTVTGPNACGNDTAIVTVTVNTAPNAGTSANTTVCALGPSVNLFTILGGTPQSGGVWSPTLASGTGVFNPLVDAPGTYTYTVTGIPPCTNASANVTVALTPGITPVFTQRPPICQGATLTALPTTSNNGITGTWSPALNNTATTTYTFTPTAGQCATSATMTITVNPNIVPTFTQVPPICQGATLTALPTTSNNGITGTWSPALNNTTTTTYTFTPTAGQCATTATMTITVNPNIVPTFTQVPPICQGATLTALPTTSNNGITGTWSPALNNTTTTTYTFTPTAGQCATTATMTITVNPNIVPTFTQVPPICQGATLTALPTTSNNGITGTWSPALNNTATTTYTFTPTAGQCATTATMTITVNPNIIPTFTQVPPICQGATLTALPTTSNNGITGTWSPALNNTATTTYTFTPTAGQCATTATMTITVNPNIVPTFTQVPPICQGATLTALPTTSNNGITGTWSPALNNTTTTTYTFTPTAGQCATTATMTITVNPNIIPTFTQVPPICQGATLTALPTTSNNGITGTWSPALNNTATTTYTFTPTAGQCATTATMTITVNPNIVPTFTQVPPICQGATLTALPTTSNNGITGTWSPALNNSTTTTYTFTPTAGQCATTATMTITVNPNIVPTFTQVPPICQGATLTALPTTSNNGITGTWSPALNNTATTTYTFTPTAGQCATTATMTITVNPNIVPTFTQVPPICQGATLTALPTTSNNGITGTWSPALNNTATTTYTFTPTAGQCATTATMTITVNPNIVPTFTQVPPICQGATLTALPTTSNNGITGTWSPALNNTTTTTYTFTPTAGQCATTATMTITVNPNIVPTFTQVPPICQGATLTALPTTSNNGITGTWSPALNNTATTTYTFTPTAGQCATTATMTITVNPNIVPTFTQVPPICQGATLTALPTTSNNGITGTWSPALNNTTTTTYTFTPTAGQCATTATMTITVNPNIVPTFTQVPPICQGATLTALPTTSNNGITGTWSPALNNTTTTTYTFTPSSSLNCEVATTMTITVVPQPNAGNDGTLVLCSNATPTDLFLSLGGTPQAGGTWTPALASGTGLFNPAVDTAGTYTYTVVGGAPCGSDTATVSVSITPAPNAGTDGVATFCADSAPADLFTFLGGTPQAGGTWTPALASGTGVFNPAVDTAGVYTYTVTGTAPCANGTASATVTVNPIPNAGNDGTLVLCSNATPTDLFLSLGGTPQAGGTWTPALASGTGLFNPAVDTAGTYTYTVVGGAPCGSDTATVSVSITPAPNAGTDGVATFCADSAPADLFTFLGGTPQAGGTWTPALASGTGVFNPAVDTAGVYTYTVAGTAPCANGTASATVTVNPIPNAGNDGTLVLCSNATPTDLFLSLGGTPQAGGTWTPALASGTGVFNPTVDTAGTYTYTVVGGAPCGSDTATVSVSITPAPNAGTDGVATFCADSAPADLFTFLGGTPQAGGTWTPALASGTGVFNPAVDTAGVYTYTVTGTAPCANGTASATVTVNPIPNAGNDGTLVLCSNATPTDLFLSLGGTPQAGGTWTPALASGTGLFNPAVDTAGTYTYTVVGGAPCGSDTATVSVTLTAGPNAGVDATVTLCSNATPIDLFLSLGSSAQSGGTWSPPLASGTGVFNPAVDTAGVYTYTVTGTAPCANGTASATVTVNPIPNAGNDGTLVLCSNATPTDLFLSLGGTPQAGGTWTPALASGTGFFNPAVDTAGTYTYTVVGGVPCGSDTATVSVSITPAPNAGTDGVATFCADSAPADLFTFLGGTPQAGGTWTPALASGTGVFNPAVDTAGVYTYTVTGTAPCANGTASATVTVNPLPNAGNDGTLVLCSNATPTDLFLSLGGTPQAGGTWTPALASGTGLFNPAVDTAGTYTYTVVGGAPCGSDTATVSVTLTAGPNAGVDATVTLCSNATPIDLFLSLGSSAQSGGTWSPPLASGTGIFNPAFDPAGTYIYTVPGTGTCNPDTATLTVNLIAPPDFGLGTITAPNVCQNSAVIVAISGATTLADGNYTFTYSVTNANPSTGTTATVAITAGNGQFTIPASYFQTSGNVTIALTAVTALNGNCTSTISTASTTITVLPQPTLSNATVLVASLCLGEQATVTITGATGLTNGNYTLDYQLSGANTGTFSSSVIFTNGAASFTIPASDLANAGSVNLTLTSIISQITTCGNSTLNFTPITFEVQDPQPPVLTGSTTFCNDSNATLSDLSAQLSGSGTIVWYSSASGGTPLDPTTVVQDGITYYGAVQSSAGCESTRLELTVVLESCTPDDIIIPDGFSPNTDGVNDEFIIKNLLELYPNFTLEIFNRYGNVLFKGNRSNPHWNGRSTEGSVVGGLAPAGVYFFILEFNDGVRAPIQGRLYLSR</sequence>
<dbReference type="STRING" id="1124188.SAMN05444377_10575"/>